<evidence type="ECO:0000313" key="3">
    <source>
        <dbReference type="WBParaSite" id="PSU_v2.g8014.t1"/>
    </source>
</evidence>
<evidence type="ECO:0000313" key="2">
    <source>
        <dbReference type="Proteomes" id="UP000887577"/>
    </source>
</evidence>
<dbReference type="Proteomes" id="UP000887577">
    <property type="component" value="Unplaced"/>
</dbReference>
<proteinExistence type="predicted"/>
<dbReference type="WBParaSite" id="PSU_v2.g8014.t1">
    <property type="protein sequence ID" value="PSU_v2.g8014.t1"/>
    <property type="gene ID" value="PSU_v2.g8014"/>
</dbReference>
<protein>
    <recommendedName>
        <fullName evidence="1">DUF7041 domain-containing protein</fullName>
    </recommendedName>
</protein>
<organism evidence="2 3">
    <name type="scientific">Panagrolaimus superbus</name>
    <dbReference type="NCBI Taxonomy" id="310955"/>
    <lineage>
        <taxon>Eukaryota</taxon>
        <taxon>Metazoa</taxon>
        <taxon>Ecdysozoa</taxon>
        <taxon>Nematoda</taxon>
        <taxon>Chromadorea</taxon>
        <taxon>Rhabditida</taxon>
        <taxon>Tylenchina</taxon>
        <taxon>Panagrolaimomorpha</taxon>
        <taxon>Panagrolaimoidea</taxon>
        <taxon>Panagrolaimidae</taxon>
        <taxon>Panagrolaimus</taxon>
    </lineage>
</organism>
<name>A0A914Z822_9BILA</name>
<dbReference type="InterPro" id="IPR055469">
    <property type="entry name" value="DUF7041"/>
</dbReference>
<accession>A0A914Z822</accession>
<evidence type="ECO:0000259" key="1">
    <source>
        <dbReference type="Pfam" id="PF23055"/>
    </source>
</evidence>
<keyword evidence="2" id="KW-1185">Reference proteome</keyword>
<reference evidence="3" key="1">
    <citation type="submission" date="2022-11" db="UniProtKB">
        <authorList>
            <consortium name="WormBaseParasite"/>
        </authorList>
    </citation>
    <scope>IDENTIFICATION</scope>
</reference>
<dbReference type="AlphaFoldDB" id="A0A914Z822"/>
<dbReference type="Pfam" id="PF23055">
    <property type="entry name" value="DUF7041"/>
    <property type="match status" value="1"/>
</dbReference>
<sequence>MVRSPPSPAVAVPVMDAAGFAAAVAAAVAQLQINNPATANVSQNLPSIPKFICDPAKPNGASLWFDQLDSLFRLQPVTDTEKCALVINALDSSTFEKVSRALLPDPIKTCVDYNKLRDKMIGLFEYGMERS</sequence>
<feature type="domain" description="DUF7041" evidence="1">
    <location>
        <begin position="62"/>
        <end position="121"/>
    </location>
</feature>